<keyword evidence="2" id="KW-0489">Methyltransferase</keyword>
<gene>
    <name evidence="2" type="ORF">SAMN05216559_1043</name>
</gene>
<dbReference type="OrthoDB" id="147504at2157"/>
<dbReference type="EMBL" id="FOZK01000001">
    <property type="protein sequence ID" value="SFR92305.1"/>
    <property type="molecule type" value="Genomic_DNA"/>
</dbReference>
<evidence type="ECO:0000313" key="2">
    <source>
        <dbReference type="EMBL" id="SFR92305.1"/>
    </source>
</evidence>
<dbReference type="PANTHER" id="PTHR42912">
    <property type="entry name" value="METHYLTRANSFERASE"/>
    <property type="match status" value="1"/>
</dbReference>
<dbReference type="InterPro" id="IPR029063">
    <property type="entry name" value="SAM-dependent_MTases_sf"/>
</dbReference>
<dbReference type="Proteomes" id="UP000199062">
    <property type="component" value="Unassembled WGS sequence"/>
</dbReference>
<dbReference type="CDD" id="cd02440">
    <property type="entry name" value="AdoMet_MTases"/>
    <property type="match status" value="1"/>
</dbReference>
<dbReference type="RefSeq" id="WP_089814517.1">
    <property type="nucleotide sequence ID" value="NZ_FOZK01000001.1"/>
</dbReference>
<sequence>MTAESRDRPAKEPEEIEAVYEDVAPKFARFEALDRLFTGRYRERLFSRADGRVLDVACGTGINFRYLPDGVELAGVDLSEAMLSAARDQATDLGLDVDLRRADAADLPYPDDSFDTVISSLSTCTFPEPIAVLREMDRVCRPDGRILLLEHGRSSLGPVARFQDWWAPRHFEKMGCRWNQEPADLVAEAGFDSFEVRKRFLGIITMLKVRPTTGRDDG</sequence>
<dbReference type="Gene3D" id="3.40.50.150">
    <property type="entry name" value="Vaccinia Virus protein VP39"/>
    <property type="match status" value="1"/>
</dbReference>
<keyword evidence="2" id="KW-0808">Transferase</keyword>
<dbReference type="GO" id="GO:0008757">
    <property type="term" value="F:S-adenosylmethionine-dependent methyltransferase activity"/>
    <property type="evidence" value="ECO:0007669"/>
    <property type="project" value="InterPro"/>
</dbReference>
<dbReference type="GO" id="GO:0032259">
    <property type="term" value="P:methylation"/>
    <property type="evidence" value="ECO:0007669"/>
    <property type="project" value="UniProtKB-KW"/>
</dbReference>
<name>A0A1I6KM21_9EURY</name>
<protein>
    <submittedName>
        <fullName evidence="2">Ubiquinone/menaquinone biosynthesis C-methylase UbiE</fullName>
    </submittedName>
</protein>
<evidence type="ECO:0000259" key="1">
    <source>
        <dbReference type="Pfam" id="PF08241"/>
    </source>
</evidence>
<keyword evidence="3" id="KW-1185">Reference proteome</keyword>
<feature type="domain" description="Methyltransferase type 11" evidence="1">
    <location>
        <begin position="54"/>
        <end position="147"/>
    </location>
</feature>
<proteinExistence type="predicted"/>
<reference evidence="2 3" key="1">
    <citation type="submission" date="2016-10" db="EMBL/GenBank/DDBJ databases">
        <authorList>
            <person name="de Groot N.N."/>
        </authorList>
    </citation>
    <scope>NUCLEOTIDE SEQUENCE [LARGE SCALE GENOMIC DNA]</scope>
    <source>
        <strain evidence="2 3">CGMCC 1.10457</strain>
    </source>
</reference>
<accession>A0A1I6KM21</accession>
<organism evidence="2 3">
    <name type="scientific">Halomicrobium zhouii</name>
    <dbReference type="NCBI Taxonomy" id="767519"/>
    <lineage>
        <taxon>Archaea</taxon>
        <taxon>Methanobacteriati</taxon>
        <taxon>Methanobacteriota</taxon>
        <taxon>Stenosarchaea group</taxon>
        <taxon>Halobacteria</taxon>
        <taxon>Halobacteriales</taxon>
        <taxon>Haloarculaceae</taxon>
        <taxon>Halomicrobium</taxon>
    </lineage>
</organism>
<dbReference type="Pfam" id="PF08241">
    <property type="entry name" value="Methyltransf_11"/>
    <property type="match status" value="1"/>
</dbReference>
<dbReference type="PANTHER" id="PTHR42912:SF96">
    <property type="entry name" value="METHYLTRANSFERASE DOMAIN-CONTAINING PROTEIN"/>
    <property type="match status" value="1"/>
</dbReference>
<dbReference type="SUPFAM" id="SSF53335">
    <property type="entry name" value="S-adenosyl-L-methionine-dependent methyltransferases"/>
    <property type="match status" value="1"/>
</dbReference>
<dbReference type="AlphaFoldDB" id="A0A1I6KM21"/>
<keyword evidence="2" id="KW-0830">Ubiquinone</keyword>
<dbReference type="InterPro" id="IPR013216">
    <property type="entry name" value="Methyltransf_11"/>
</dbReference>
<dbReference type="InterPro" id="IPR050508">
    <property type="entry name" value="Methyltransf_Superfamily"/>
</dbReference>
<evidence type="ECO:0000313" key="3">
    <source>
        <dbReference type="Proteomes" id="UP000199062"/>
    </source>
</evidence>
<dbReference type="STRING" id="767519.SAMN05216559_1043"/>